<protein>
    <recommendedName>
        <fullName evidence="3">Fumarylacetoacetase-like C-terminal domain-containing protein</fullName>
    </recommendedName>
</protein>
<proteinExistence type="inferred from homology"/>
<dbReference type="PANTHER" id="PTHR11820">
    <property type="entry name" value="ACYLPYRUVASE"/>
    <property type="match status" value="1"/>
</dbReference>
<evidence type="ECO:0000256" key="1">
    <source>
        <dbReference type="ARBA" id="ARBA00010211"/>
    </source>
</evidence>
<reference evidence="4 5" key="1">
    <citation type="submission" date="2017-12" db="EMBL/GenBank/DDBJ databases">
        <title>Gene loss provides genomic basis for host adaptation in cereal stripe rust fungi.</title>
        <authorList>
            <person name="Xia C."/>
        </authorList>
    </citation>
    <scope>NUCLEOTIDE SEQUENCE [LARGE SCALE GENOMIC DNA]</scope>
    <source>
        <strain evidence="4 5">93TX-2</strain>
    </source>
</reference>
<accession>A0A2S4WB38</accession>
<comment type="caution">
    <text evidence="4">The sequence shown here is derived from an EMBL/GenBank/DDBJ whole genome shotgun (WGS) entry which is preliminary data.</text>
</comment>
<dbReference type="InterPro" id="IPR011234">
    <property type="entry name" value="Fumarylacetoacetase-like_C"/>
</dbReference>
<dbReference type="Gene3D" id="3.90.850.10">
    <property type="entry name" value="Fumarylacetoacetase-like, C-terminal domain"/>
    <property type="match status" value="1"/>
</dbReference>
<evidence type="ECO:0000259" key="3">
    <source>
        <dbReference type="Pfam" id="PF01557"/>
    </source>
</evidence>
<reference evidence="5" key="3">
    <citation type="journal article" date="2018" name="Mol. Plant Microbe Interact.">
        <title>Genome sequence resources for the wheat stripe rust pathogen (Puccinia striiformis f. sp. tritici) and the barley stripe rust pathogen (Puccinia striiformis f. sp. hordei).</title>
        <authorList>
            <person name="Xia C."/>
            <person name="Wang M."/>
            <person name="Yin C."/>
            <person name="Cornejo O.E."/>
            <person name="Hulbert S.H."/>
            <person name="Chen X."/>
        </authorList>
    </citation>
    <scope>NUCLEOTIDE SEQUENCE [LARGE SCALE GENOMIC DNA]</scope>
    <source>
        <strain evidence="5">93TX-2</strain>
    </source>
</reference>
<keyword evidence="5" id="KW-1185">Reference proteome</keyword>
<dbReference type="Pfam" id="PF01557">
    <property type="entry name" value="FAA_hydrolase"/>
    <property type="match status" value="1"/>
</dbReference>
<organism evidence="4 5">
    <name type="scientific">Puccinia striiformis</name>
    <dbReference type="NCBI Taxonomy" id="27350"/>
    <lineage>
        <taxon>Eukaryota</taxon>
        <taxon>Fungi</taxon>
        <taxon>Dikarya</taxon>
        <taxon>Basidiomycota</taxon>
        <taxon>Pucciniomycotina</taxon>
        <taxon>Pucciniomycetes</taxon>
        <taxon>Pucciniales</taxon>
        <taxon>Pucciniaceae</taxon>
        <taxon>Puccinia</taxon>
    </lineage>
</organism>
<dbReference type="OrthoDB" id="74910at2759"/>
<keyword evidence="2" id="KW-0479">Metal-binding</keyword>
<comment type="similarity">
    <text evidence="1">Belongs to the FAH family.</text>
</comment>
<dbReference type="VEuPathDB" id="FungiDB:PSTT_08208"/>
<dbReference type="EMBL" id="PKSM01000057">
    <property type="protein sequence ID" value="POW18979.1"/>
    <property type="molecule type" value="Genomic_DNA"/>
</dbReference>
<evidence type="ECO:0000256" key="2">
    <source>
        <dbReference type="ARBA" id="ARBA00022723"/>
    </source>
</evidence>
<evidence type="ECO:0000313" key="4">
    <source>
        <dbReference type="EMBL" id="POW18979.1"/>
    </source>
</evidence>
<name>A0A2S4WB38_9BASI</name>
<evidence type="ECO:0000313" key="5">
    <source>
        <dbReference type="Proteomes" id="UP000238274"/>
    </source>
</evidence>
<dbReference type="Proteomes" id="UP000238274">
    <property type="component" value="Unassembled WGS sequence"/>
</dbReference>
<dbReference type="SUPFAM" id="SSF56529">
    <property type="entry name" value="FAH"/>
    <property type="match status" value="1"/>
</dbReference>
<dbReference type="AlphaFoldDB" id="A0A2S4WB38"/>
<dbReference type="GO" id="GO:0005739">
    <property type="term" value="C:mitochondrion"/>
    <property type="evidence" value="ECO:0007669"/>
    <property type="project" value="TreeGrafter"/>
</dbReference>
<dbReference type="VEuPathDB" id="FungiDB:PSHT_05279"/>
<dbReference type="GO" id="GO:0018773">
    <property type="term" value="F:acetylpyruvate hydrolase activity"/>
    <property type="evidence" value="ECO:0007669"/>
    <property type="project" value="TreeGrafter"/>
</dbReference>
<reference evidence="5" key="2">
    <citation type="journal article" date="2018" name="BMC Genomics">
        <title>Genomic insights into host adaptation between the wheat stripe rust pathogen (Puccinia striiformis f. sp. tritici) and the barley stripe rust pathogen (Puccinia striiformis f. sp. hordei).</title>
        <authorList>
            <person name="Xia C."/>
            <person name="Wang M."/>
            <person name="Yin C."/>
            <person name="Cornejo O.E."/>
            <person name="Hulbert S.H."/>
            <person name="Chen X."/>
        </authorList>
    </citation>
    <scope>NUCLEOTIDE SEQUENCE [LARGE SCALE GENOMIC DNA]</scope>
    <source>
        <strain evidence="5">93TX-2</strain>
    </source>
</reference>
<dbReference type="GO" id="GO:0046872">
    <property type="term" value="F:metal ion binding"/>
    <property type="evidence" value="ECO:0007669"/>
    <property type="project" value="UniProtKB-KW"/>
</dbReference>
<feature type="domain" description="Fumarylacetoacetase-like C-terminal" evidence="3">
    <location>
        <begin position="1"/>
        <end position="70"/>
    </location>
</feature>
<sequence>MKFVAGYTVAIDSTARNSQEDVKRKQLPWSSVKGFDTPCPVGKFIQAKEILNPHQLLIWLKLNGELKQHSLVPK</sequence>
<dbReference type="InterPro" id="IPR036663">
    <property type="entry name" value="Fumarylacetoacetase_C_sf"/>
</dbReference>
<gene>
    <name evidence="4" type="ORF">PSHT_05279</name>
</gene>
<dbReference type="PANTHER" id="PTHR11820:SF7">
    <property type="entry name" value="ACYLPYRUVASE FAHD1, MITOCHONDRIAL"/>
    <property type="match status" value="1"/>
</dbReference>